<organism evidence="9 10">
    <name type="scientific">Geosporobacter ferrireducens</name>
    <dbReference type="NCBI Taxonomy" id="1424294"/>
    <lineage>
        <taxon>Bacteria</taxon>
        <taxon>Bacillati</taxon>
        <taxon>Bacillota</taxon>
        <taxon>Clostridia</taxon>
        <taxon>Peptostreptococcales</taxon>
        <taxon>Thermotaleaceae</taxon>
        <taxon>Geosporobacter</taxon>
    </lineage>
</organism>
<dbReference type="GO" id="GO:0003700">
    <property type="term" value="F:DNA-binding transcription factor activity"/>
    <property type="evidence" value="ECO:0007669"/>
    <property type="project" value="InterPro"/>
</dbReference>
<dbReference type="Proteomes" id="UP000095743">
    <property type="component" value="Chromosome"/>
</dbReference>
<evidence type="ECO:0000313" key="10">
    <source>
        <dbReference type="Proteomes" id="UP000095743"/>
    </source>
</evidence>
<evidence type="ECO:0000256" key="4">
    <source>
        <dbReference type="ARBA" id="ARBA00023163"/>
    </source>
</evidence>
<dbReference type="SUPFAM" id="SSF52172">
    <property type="entry name" value="CheY-like"/>
    <property type="match status" value="1"/>
</dbReference>
<dbReference type="PROSITE" id="PS00041">
    <property type="entry name" value="HTH_ARAC_FAMILY_1"/>
    <property type="match status" value="1"/>
</dbReference>
<dbReference type="Pfam" id="PF00072">
    <property type="entry name" value="Response_reg"/>
    <property type="match status" value="1"/>
</dbReference>
<dbReference type="InterPro" id="IPR011006">
    <property type="entry name" value="CheY-like_superfamily"/>
</dbReference>
<evidence type="ECO:0000313" key="9">
    <source>
        <dbReference type="EMBL" id="AOT72706.1"/>
    </source>
</evidence>
<sequence>MCTTVLLADDEYLEREALKIIIHEGMQDVEIVGEASSGREAVALHATLKPYIIFMDIKMPGIDGIQATEIIKKENPHVVIIIITAYDEFSLAQKAIKAGADDYILKPARPQEILAVINKYRHTAKMIKMNDITEKEIEMFGLLKKGDYYRFKKALNDIIPEIAAAEKHDVDSFRSRLIQWIAEIFKISHGLSHKQEKLINLQFYSTYELGAQKNIEAMIQWFNGLMEKLYDVVFREKEMNLNKELEIILNYIEKNYHKGITLEDVAKHVGLSPFYLSKLFKKQVGINFIEYVTKKKIEKAKDLLIHTNMPVINIALELGFHEPNYFSKVFKKVEGITPSQYRDQIGKI</sequence>
<keyword evidence="6" id="KW-0597">Phosphoprotein</keyword>
<dbReference type="PRINTS" id="PR00032">
    <property type="entry name" value="HTHARAC"/>
</dbReference>
<dbReference type="RefSeq" id="WP_069981015.1">
    <property type="nucleotide sequence ID" value="NZ_CP017269.1"/>
</dbReference>
<dbReference type="GO" id="GO:0000160">
    <property type="term" value="P:phosphorelay signal transduction system"/>
    <property type="evidence" value="ECO:0007669"/>
    <property type="project" value="InterPro"/>
</dbReference>
<dbReference type="Pfam" id="PF12833">
    <property type="entry name" value="HTH_18"/>
    <property type="match status" value="1"/>
</dbReference>
<dbReference type="PANTHER" id="PTHR43280">
    <property type="entry name" value="ARAC-FAMILY TRANSCRIPTIONAL REGULATOR"/>
    <property type="match status" value="1"/>
</dbReference>
<dbReference type="InterPro" id="IPR001789">
    <property type="entry name" value="Sig_transdc_resp-reg_receiver"/>
</dbReference>
<evidence type="ECO:0000256" key="6">
    <source>
        <dbReference type="PROSITE-ProRule" id="PRU00169"/>
    </source>
</evidence>
<keyword evidence="4" id="KW-0804">Transcription</keyword>
<dbReference type="CDD" id="cd17536">
    <property type="entry name" value="REC_YesN-like"/>
    <property type="match status" value="1"/>
</dbReference>
<dbReference type="InterPro" id="IPR018062">
    <property type="entry name" value="HTH_AraC-typ_CS"/>
</dbReference>
<dbReference type="AlphaFoldDB" id="A0A1D8GP26"/>
<dbReference type="GO" id="GO:0043565">
    <property type="term" value="F:sequence-specific DNA binding"/>
    <property type="evidence" value="ECO:0007669"/>
    <property type="project" value="InterPro"/>
</dbReference>
<gene>
    <name evidence="9" type="ORF">Gferi_26000</name>
</gene>
<accession>A0A1D8GP26</accession>
<comment type="function">
    <text evidence="5">May play the central regulatory role in sporulation. It may be an element of the effector pathway responsible for the activation of sporulation genes in response to nutritional stress. Spo0A may act in concert with spo0H (a sigma factor) to control the expression of some genes that are critical to the sporulation process.</text>
</comment>
<proteinExistence type="predicted"/>
<dbReference type="InterPro" id="IPR009057">
    <property type="entry name" value="Homeodomain-like_sf"/>
</dbReference>
<dbReference type="SUPFAM" id="SSF46689">
    <property type="entry name" value="Homeodomain-like"/>
    <property type="match status" value="2"/>
</dbReference>
<feature type="domain" description="Response regulatory" evidence="8">
    <location>
        <begin position="4"/>
        <end position="121"/>
    </location>
</feature>
<keyword evidence="3" id="KW-0238">DNA-binding</keyword>
<dbReference type="PROSITE" id="PS50110">
    <property type="entry name" value="RESPONSE_REGULATORY"/>
    <property type="match status" value="1"/>
</dbReference>
<dbReference type="PROSITE" id="PS01124">
    <property type="entry name" value="HTH_ARAC_FAMILY_2"/>
    <property type="match status" value="1"/>
</dbReference>
<dbReference type="InterPro" id="IPR018060">
    <property type="entry name" value="HTH_AraC"/>
</dbReference>
<protein>
    <recommendedName>
        <fullName evidence="1">Stage 0 sporulation protein A homolog</fullName>
    </recommendedName>
</protein>
<evidence type="ECO:0000256" key="2">
    <source>
        <dbReference type="ARBA" id="ARBA00023015"/>
    </source>
</evidence>
<keyword evidence="10" id="KW-1185">Reference proteome</keyword>
<dbReference type="KEGG" id="gfe:Gferi_26000"/>
<dbReference type="PANTHER" id="PTHR43280:SF10">
    <property type="entry name" value="REGULATORY PROTEIN POCR"/>
    <property type="match status" value="1"/>
</dbReference>
<dbReference type="SMART" id="SM00448">
    <property type="entry name" value="REC"/>
    <property type="match status" value="1"/>
</dbReference>
<dbReference type="STRING" id="1424294.Gferi_26000"/>
<dbReference type="EMBL" id="CP017269">
    <property type="protein sequence ID" value="AOT72706.1"/>
    <property type="molecule type" value="Genomic_DNA"/>
</dbReference>
<evidence type="ECO:0000256" key="5">
    <source>
        <dbReference type="ARBA" id="ARBA00024867"/>
    </source>
</evidence>
<name>A0A1D8GP26_9FIRM</name>
<evidence type="ECO:0000256" key="3">
    <source>
        <dbReference type="ARBA" id="ARBA00023125"/>
    </source>
</evidence>
<dbReference type="Gene3D" id="1.10.10.60">
    <property type="entry name" value="Homeodomain-like"/>
    <property type="match status" value="2"/>
</dbReference>
<reference evidence="9 10" key="1">
    <citation type="submission" date="2016-09" db="EMBL/GenBank/DDBJ databases">
        <title>Genomic analysis reveals versatility of anaerobic energy metabolism of Geosporobacter ferrireducens IRF9 of phylum Firmicutes.</title>
        <authorList>
            <person name="Kim S.-J."/>
        </authorList>
    </citation>
    <scope>NUCLEOTIDE SEQUENCE [LARGE SCALE GENOMIC DNA]</scope>
    <source>
        <strain evidence="9 10">IRF9</strain>
    </source>
</reference>
<feature type="domain" description="HTH araC/xylS-type" evidence="7">
    <location>
        <begin position="246"/>
        <end position="344"/>
    </location>
</feature>
<evidence type="ECO:0000256" key="1">
    <source>
        <dbReference type="ARBA" id="ARBA00018672"/>
    </source>
</evidence>
<dbReference type="Gene3D" id="3.40.50.2300">
    <property type="match status" value="1"/>
</dbReference>
<keyword evidence="2" id="KW-0805">Transcription regulation</keyword>
<feature type="modified residue" description="4-aspartylphosphate" evidence="6">
    <location>
        <position position="56"/>
    </location>
</feature>
<dbReference type="OrthoDB" id="324626at2"/>
<evidence type="ECO:0000259" key="7">
    <source>
        <dbReference type="PROSITE" id="PS01124"/>
    </source>
</evidence>
<evidence type="ECO:0000259" key="8">
    <source>
        <dbReference type="PROSITE" id="PS50110"/>
    </source>
</evidence>
<dbReference type="SMART" id="SM00342">
    <property type="entry name" value="HTH_ARAC"/>
    <property type="match status" value="1"/>
</dbReference>
<dbReference type="InterPro" id="IPR020449">
    <property type="entry name" value="Tscrpt_reg_AraC-type_HTH"/>
</dbReference>